<keyword evidence="2" id="KW-1185">Reference proteome</keyword>
<dbReference type="AlphaFoldDB" id="A0A7D9E968"/>
<protein>
    <submittedName>
        <fullName evidence="1">Uncharacterized protein</fullName>
    </submittedName>
</protein>
<reference evidence="1" key="1">
    <citation type="submission" date="2020-04" db="EMBL/GenBank/DDBJ databases">
        <authorList>
            <person name="Alioto T."/>
            <person name="Alioto T."/>
            <person name="Gomez Garrido J."/>
        </authorList>
    </citation>
    <scope>NUCLEOTIDE SEQUENCE</scope>
    <source>
        <strain evidence="1">A484AB</strain>
    </source>
</reference>
<evidence type="ECO:0000313" key="2">
    <source>
        <dbReference type="Proteomes" id="UP001152795"/>
    </source>
</evidence>
<dbReference type="PANTHER" id="PTHR46670:SF3">
    <property type="entry name" value="ENDONUCLEASE_EXONUCLEASE_PHOSPHATASE DOMAIN-CONTAINING PROTEIN"/>
    <property type="match status" value="1"/>
</dbReference>
<evidence type="ECO:0000313" key="1">
    <source>
        <dbReference type="EMBL" id="CAB4003766.1"/>
    </source>
</evidence>
<dbReference type="OrthoDB" id="5989487at2759"/>
<sequence>YKFIHNYFMDDNTSLSALVNNYDTVLCGILDELAPVKTRSIIVHPNALWYNEIADAKKKRRRLERKWRSNRLDCNRANYLAQCDVVNEMLHKAREEYYSTIIRDNAHDQRVLFWVVPRVEEN</sequence>
<feature type="non-terminal residue" evidence="1">
    <location>
        <position position="122"/>
    </location>
</feature>
<comment type="caution">
    <text evidence="1">The sequence shown here is derived from an EMBL/GenBank/DDBJ whole genome shotgun (WGS) entry which is preliminary data.</text>
</comment>
<name>A0A7D9E968_PARCT</name>
<proteinExistence type="predicted"/>
<organism evidence="1 2">
    <name type="scientific">Paramuricea clavata</name>
    <name type="common">Red gorgonian</name>
    <name type="synonym">Violescent sea-whip</name>
    <dbReference type="NCBI Taxonomy" id="317549"/>
    <lineage>
        <taxon>Eukaryota</taxon>
        <taxon>Metazoa</taxon>
        <taxon>Cnidaria</taxon>
        <taxon>Anthozoa</taxon>
        <taxon>Octocorallia</taxon>
        <taxon>Malacalcyonacea</taxon>
        <taxon>Plexauridae</taxon>
        <taxon>Paramuricea</taxon>
    </lineage>
</organism>
<accession>A0A7D9E968</accession>
<dbReference type="EMBL" id="CACRXK020004720">
    <property type="protein sequence ID" value="CAB4003766.1"/>
    <property type="molecule type" value="Genomic_DNA"/>
</dbReference>
<dbReference type="Proteomes" id="UP001152795">
    <property type="component" value="Unassembled WGS sequence"/>
</dbReference>
<gene>
    <name evidence="1" type="ORF">PACLA_8A020027</name>
</gene>
<dbReference type="PANTHER" id="PTHR46670">
    <property type="entry name" value="ENDO/EXONUCLEASE/PHOSPHATASE DOMAIN-CONTAINING PROTEIN"/>
    <property type="match status" value="1"/>
</dbReference>